<accession>A0ABR8D6Q0</accession>
<name>A0ABR8D6Q0_9NOST</name>
<proteinExistence type="predicted"/>
<gene>
    <name evidence="1" type="ORF">H6G83_19945</name>
</gene>
<evidence type="ECO:0000313" key="2">
    <source>
        <dbReference type="Proteomes" id="UP000661112"/>
    </source>
</evidence>
<protein>
    <submittedName>
        <fullName evidence="1">Uncharacterized protein</fullName>
    </submittedName>
</protein>
<keyword evidence="2" id="KW-1185">Reference proteome</keyword>
<dbReference type="Proteomes" id="UP000661112">
    <property type="component" value="Unassembled WGS sequence"/>
</dbReference>
<comment type="caution">
    <text evidence="1">The sequence shown here is derived from an EMBL/GenBank/DDBJ whole genome shotgun (WGS) entry which is preliminary data.</text>
</comment>
<reference evidence="1 2" key="1">
    <citation type="journal article" date="2020" name="ISME J.">
        <title>Comparative genomics reveals insights into cyanobacterial evolution and habitat adaptation.</title>
        <authorList>
            <person name="Chen M.Y."/>
            <person name="Teng W.K."/>
            <person name="Zhao L."/>
            <person name="Hu C.X."/>
            <person name="Zhou Y.K."/>
            <person name="Han B.P."/>
            <person name="Song L.R."/>
            <person name="Shu W.S."/>
        </authorList>
    </citation>
    <scope>NUCLEOTIDE SEQUENCE [LARGE SCALE GENOMIC DNA]</scope>
    <source>
        <strain evidence="1 2">FACHB-119</strain>
    </source>
</reference>
<sequence length="136" mass="16005">MNINRLQELKQKLTLESDLSSIWSFYMDNFADHPEFIELGEPAHNKFLDTVIHKTVEQMFGKKIKITDFFLIYIAQYHFFHAPFLVERRIGGVIYFEDIKIGLIAVSADYPPTDEVKYSRFSEIMQLPSPNRNELN</sequence>
<evidence type="ECO:0000313" key="1">
    <source>
        <dbReference type="EMBL" id="MBD2502847.1"/>
    </source>
</evidence>
<dbReference type="RefSeq" id="WP_190475506.1">
    <property type="nucleotide sequence ID" value="NZ_JACJSG010000028.1"/>
</dbReference>
<dbReference type="EMBL" id="JACJSG010000028">
    <property type="protein sequence ID" value="MBD2502847.1"/>
    <property type="molecule type" value="Genomic_DNA"/>
</dbReference>
<organism evidence="1 2">
    <name type="scientific">Anabaena azotica FACHB-119</name>
    <dbReference type="NCBI Taxonomy" id="947527"/>
    <lineage>
        <taxon>Bacteria</taxon>
        <taxon>Bacillati</taxon>
        <taxon>Cyanobacteriota</taxon>
        <taxon>Cyanophyceae</taxon>
        <taxon>Nostocales</taxon>
        <taxon>Nostocaceae</taxon>
        <taxon>Anabaena</taxon>
        <taxon>Anabaena azotica</taxon>
    </lineage>
</organism>